<evidence type="ECO:0000313" key="1">
    <source>
        <dbReference type="EMBL" id="KAG8642444.1"/>
    </source>
</evidence>
<keyword evidence="2" id="KW-1185">Reference proteome</keyword>
<accession>A0ACB7GRA6</accession>
<proteinExistence type="predicted"/>
<comment type="caution">
    <text evidence="1">The sequence shown here is derived from an EMBL/GenBank/DDBJ whole genome shotgun (WGS) entry which is preliminary data.</text>
</comment>
<reference evidence="2" key="1">
    <citation type="journal article" date="2016" name="Nat. Biotechnol.">
        <title>Sequencing wild and cultivated cassava and related species reveals extensive interspecific hybridization and genetic diversity.</title>
        <authorList>
            <person name="Bredeson J.V."/>
            <person name="Lyons J.B."/>
            <person name="Prochnik S.E."/>
            <person name="Wu G.A."/>
            <person name="Ha C.M."/>
            <person name="Edsinger-Gonzales E."/>
            <person name="Grimwood J."/>
            <person name="Schmutz J."/>
            <person name="Rabbi I.Y."/>
            <person name="Egesi C."/>
            <person name="Nauluvula P."/>
            <person name="Lebot V."/>
            <person name="Ndunguru J."/>
            <person name="Mkamilo G."/>
            <person name="Bart R.S."/>
            <person name="Setter T.L."/>
            <person name="Gleadow R.M."/>
            <person name="Kulakow P."/>
            <person name="Ferguson M.E."/>
            <person name="Rounsley S."/>
            <person name="Rokhsar D.S."/>
        </authorList>
    </citation>
    <scope>NUCLEOTIDE SEQUENCE [LARGE SCALE GENOMIC DNA]</scope>
    <source>
        <strain evidence="2">cv. AM560-2</strain>
    </source>
</reference>
<organism evidence="1 2">
    <name type="scientific">Manihot esculenta</name>
    <name type="common">Cassava</name>
    <name type="synonym">Jatropha manihot</name>
    <dbReference type="NCBI Taxonomy" id="3983"/>
    <lineage>
        <taxon>Eukaryota</taxon>
        <taxon>Viridiplantae</taxon>
        <taxon>Streptophyta</taxon>
        <taxon>Embryophyta</taxon>
        <taxon>Tracheophyta</taxon>
        <taxon>Spermatophyta</taxon>
        <taxon>Magnoliopsida</taxon>
        <taxon>eudicotyledons</taxon>
        <taxon>Gunneridae</taxon>
        <taxon>Pentapetalae</taxon>
        <taxon>rosids</taxon>
        <taxon>fabids</taxon>
        <taxon>Malpighiales</taxon>
        <taxon>Euphorbiaceae</taxon>
        <taxon>Crotonoideae</taxon>
        <taxon>Manihoteae</taxon>
        <taxon>Manihot</taxon>
    </lineage>
</organism>
<name>A0ACB7GRA6_MANES</name>
<gene>
    <name evidence="1" type="ORF">MANES_12G089700v8</name>
</gene>
<dbReference type="EMBL" id="CM004398">
    <property type="protein sequence ID" value="KAG8642444.1"/>
    <property type="molecule type" value="Genomic_DNA"/>
</dbReference>
<dbReference type="Proteomes" id="UP000091857">
    <property type="component" value="Chromosome 12"/>
</dbReference>
<protein>
    <submittedName>
        <fullName evidence="1">Uncharacterized protein</fullName>
    </submittedName>
</protein>
<evidence type="ECO:0000313" key="2">
    <source>
        <dbReference type="Proteomes" id="UP000091857"/>
    </source>
</evidence>
<sequence length="270" mass="30473">MASFGKLVFCYFLVALFSSSLIHARESKFFSKFTHYSITKNVKKSNLSPIEAPAPTPSIALAPTQAQAPAPTPESIYMQSSENGDHGLYGQGSGLFPPAKETATENELVNEEFDGKTYEKEYQSSNYNNNGFTGNYNYNNGVKFASESHETGDQNNYNGYTESFNNNGYEAAGFSYNNKNGYNSNYKNNGYVTEQRQGMSDTRFVEGGKYYYDVKNENYYYPANGYESGKVSNQNQVYYGNSENQNEFNTMEFEDQELYNEESPEDESLP</sequence>